<dbReference type="PANTHER" id="PTHR34957:SF1">
    <property type="entry name" value="NUCLEAR TRANSPORT FACTOR 2 (NTF2) FAMILY PROTEIN"/>
    <property type="match status" value="1"/>
</dbReference>
<feature type="domain" description="SnoaL-like" evidence="1">
    <location>
        <begin position="16"/>
        <end position="126"/>
    </location>
</feature>
<dbReference type="SUPFAM" id="SSF54427">
    <property type="entry name" value="NTF2-like"/>
    <property type="match status" value="1"/>
</dbReference>
<reference evidence="2 3" key="1">
    <citation type="submission" date="2020-04" db="EMBL/GenBank/DDBJ databases">
        <title>Massilia sp. RP-1-19 isolated from soil.</title>
        <authorList>
            <person name="Dahal R.H."/>
        </authorList>
    </citation>
    <scope>NUCLEOTIDE SEQUENCE [LARGE SCALE GENOMIC DNA]</scope>
    <source>
        <strain evidence="2 3">RP-1-19</strain>
    </source>
</reference>
<gene>
    <name evidence="2" type="ORF">HHL21_10705</name>
</gene>
<dbReference type="InterPro" id="IPR032710">
    <property type="entry name" value="NTF2-like_dom_sf"/>
</dbReference>
<comment type="caution">
    <text evidence="2">The sequence shown here is derived from an EMBL/GenBank/DDBJ whole genome shotgun (WGS) entry which is preliminary data.</text>
</comment>
<dbReference type="PANTHER" id="PTHR34957">
    <property type="entry name" value="NUCLEAR TRANSPORT FACTOR 2 (NTF2) FAMILY PROTEIN"/>
    <property type="match status" value="1"/>
</dbReference>
<evidence type="ECO:0000259" key="1">
    <source>
        <dbReference type="Pfam" id="PF13474"/>
    </source>
</evidence>
<keyword evidence="3" id="KW-1185">Reference proteome</keyword>
<evidence type="ECO:0000313" key="2">
    <source>
        <dbReference type="EMBL" id="NML61540.1"/>
    </source>
</evidence>
<evidence type="ECO:0000313" key="3">
    <source>
        <dbReference type="Proteomes" id="UP000583752"/>
    </source>
</evidence>
<accession>A0A848HMZ4</accession>
<dbReference type="EMBL" id="JABBGG010000005">
    <property type="protein sequence ID" value="NML61540.1"/>
    <property type="molecule type" value="Genomic_DNA"/>
</dbReference>
<name>A0A848HMZ4_9BURK</name>
<dbReference type="Proteomes" id="UP000583752">
    <property type="component" value="Unassembled WGS sequence"/>
</dbReference>
<dbReference type="InterPro" id="IPR037401">
    <property type="entry name" value="SnoaL-like"/>
</dbReference>
<organism evidence="2 3">
    <name type="scientific">Massilia polaris</name>
    <dbReference type="NCBI Taxonomy" id="2728846"/>
    <lineage>
        <taxon>Bacteria</taxon>
        <taxon>Pseudomonadati</taxon>
        <taxon>Pseudomonadota</taxon>
        <taxon>Betaproteobacteria</taxon>
        <taxon>Burkholderiales</taxon>
        <taxon>Oxalobacteraceae</taxon>
        <taxon>Telluria group</taxon>
        <taxon>Massilia</taxon>
    </lineage>
</organism>
<proteinExistence type="predicted"/>
<dbReference type="Gene3D" id="3.10.450.50">
    <property type="match status" value="1"/>
</dbReference>
<dbReference type="AlphaFoldDB" id="A0A848HMZ4"/>
<dbReference type="Pfam" id="PF13474">
    <property type="entry name" value="SnoaL_3"/>
    <property type="match status" value="1"/>
</dbReference>
<protein>
    <submittedName>
        <fullName evidence="2">Nuclear transport factor 2 family protein</fullName>
    </submittedName>
</protein>
<sequence length="140" mass="15063">MKREKQLIGTAAEVEAAFYDALNRGDVDGLMELWAEDEEIICIHPGGPRLHGHAAIHASWEAILERGGLQIRSSQLHTSHNMMSAVHSVVEGVTSNGDEAAHLVATNVYLKTPAGWRMVSHHVSVAPGPVPSGPLPTNLH</sequence>
<dbReference type="RefSeq" id="WP_169465548.1">
    <property type="nucleotide sequence ID" value="NZ_JABBGG010000005.1"/>
</dbReference>